<reference evidence="1 2" key="1">
    <citation type="submission" date="2018-10" db="EMBL/GenBank/DDBJ databases">
        <title>Transmission dynamics of multidrug resistant bacteria on intensive care unit surfaces.</title>
        <authorList>
            <person name="D'Souza A.W."/>
            <person name="Potter R.F."/>
            <person name="Wallace M."/>
            <person name="Shupe A."/>
            <person name="Patel S."/>
            <person name="Sun S."/>
            <person name="Gul D."/>
            <person name="Kwon J.H."/>
            <person name="Andleeb S."/>
            <person name="Burnham C.-A.D."/>
            <person name="Dantas G."/>
        </authorList>
    </citation>
    <scope>NUCLEOTIDE SEQUENCE [LARGE SCALE GENOMIC DNA]</scope>
    <source>
        <strain evidence="1 2">AS_373</strain>
    </source>
</reference>
<protein>
    <submittedName>
        <fullName evidence="1">Protein ren</fullName>
    </submittedName>
</protein>
<accession>A0A427UNQ9</accession>
<name>A0A427UNQ9_9ENTR</name>
<proteinExistence type="predicted"/>
<dbReference type="AlphaFoldDB" id="A0A427UNQ9"/>
<evidence type="ECO:0000313" key="1">
    <source>
        <dbReference type="EMBL" id="RSE22141.1"/>
    </source>
</evidence>
<organism evidence="1 2">
    <name type="scientific">Atlantibacter subterraneus</name>
    <dbReference type="NCBI Taxonomy" id="255519"/>
    <lineage>
        <taxon>Bacteria</taxon>
        <taxon>Pseudomonadati</taxon>
        <taxon>Pseudomonadota</taxon>
        <taxon>Gammaproteobacteria</taxon>
        <taxon>Enterobacterales</taxon>
        <taxon>Enterobacteriaceae</taxon>
        <taxon>Atlantibacter</taxon>
    </lineage>
</organism>
<sequence length="93" mass="10334">MTGRQAILQYLAGRNTFTPSQVAQAVGVPVTRITAAANVMCQSGELILVSRQWRGNTYQRPMANQRSINTIFDECRNSDAMQRVLSVYGRVQA</sequence>
<comment type="caution">
    <text evidence="1">The sequence shown here is derived from an EMBL/GenBank/DDBJ whole genome shotgun (WGS) entry which is preliminary data.</text>
</comment>
<dbReference type="EMBL" id="RHXB01000020">
    <property type="protein sequence ID" value="RSE22141.1"/>
    <property type="molecule type" value="Genomic_DNA"/>
</dbReference>
<gene>
    <name evidence="1" type="ORF">EGT71_22150</name>
</gene>
<dbReference type="Proteomes" id="UP000275331">
    <property type="component" value="Unassembled WGS sequence"/>
</dbReference>
<dbReference type="OrthoDB" id="6607725at2"/>
<evidence type="ECO:0000313" key="2">
    <source>
        <dbReference type="Proteomes" id="UP000275331"/>
    </source>
</evidence>
<dbReference type="RefSeq" id="WP_125295638.1">
    <property type="nucleotide sequence ID" value="NZ_RHWZ01000021.1"/>
</dbReference>